<dbReference type="SUPFAM" id="SSF55073">
    <property type="entry name" value="Nucleotide cyclase"/>
    <property type="match status" value="1"/>
</dbReference>
<evidence type="ECO:0000313" key="4">
    <source>
        <dbReference type="EMBL" id="AWN24240.1"/>
    </source>
</evidence>
<keyword evidence="5" id="KW-1185">Reference proteome</keyword>
<dbReference type="Gene3D" id="3.20.20.450">
    <property type="entry name" value="EAL domain"/>
    <property type="match status" value="1"/>
</dbReference>
<sequence>MSEADFAQPPHFTHFETDPHSGEVRFEVSGYGQVMEGRAPAGTTRLALLLQFMGRHAPHDLCELPPSVLTAAQPIAPATAPAPAPLAEHERRYHDLVRTFAHAQIAACTYDVQTGRLELIGGGYFGEAGPEVPYVTSMAEVLAALDDSDRRRVQRATEEALRSGEVVSYHFRGALRGDTRPWYEVTCVAESGGRRVLGTLHNVTARHTAELALAQSEAKLRAVVDHTQDAITIKDRRGRFLLVNPRAAHALGRPAEQLLIGAEVEGIEENTWEQLRAVDEAVLRSGQPQTYELDWPMDGEVLSASVTEFPYWVGGQVQGTVCISHDITPQKKLERELRESAALLEKRVEERTRELEHFTLHDDLTGLPNRKLLMERLERAVQVQQSGGPGFAVLFLDFDRFKLINDSLGHAAGDELLIQIAQRLSRMVAASDMAARLAGDEFVVLINEVTDQQQAERYAAKLNEQFTRPFSLSGHILQVTVSIGLTSCNTPYASAHDALRDADIAMYRSKAQSRGSYLVFAPEMRERQVRLLDLHSELGQALRRGELRVHYQPVVSAHTGELRGVEALVRWQHPQHGLIPPADFIALAEEHGLIRELDLWVMRRACSELMQLPGEPLSLGLNLSARHFEQPGLTGHLRKILSDTGYPAHKLILELTERLLLTDDPLVPLMLKELQDAGIQVAIDDFGTGYSSLRYIQQFPLDLIKIDRYFTAAVVERPEIVRSIVELSHSLTLKVVAEGVETPAQLAALQALGCDYLQGYLFARPLPLPELRQWLEKAPPCAQRRTEPQP</sequence>
<dbReference type="Gene3D" id="3.30.70.270">
    <property type="match status" value="1"/>
</dbReference>
<dbReference type="Pfam" id="PF00990">
    <property type="entry name" value="GGDEF"/>
    <property type="match status" value="1"/>
</dbReference>
<dbReference type="PROSITE" id="PS50112">
    <property type="entry name" value="PAS"/>
    <property type="match status" value="1"/>
</dbReference>
<gene>
    <name evidence="4" type="ORF">DKM44_14210</name>
</gene>
<dbReference type="SMART" id="SM00091">
    <property type="entry name" value="PAS"/>
    <property type="match status" value="1"/>
</dbReference>
<dbReference type="PROSITE" id="PS50883">
    <property type="entry name" value="EAL"/>
    <property type="match status" value="1"/>
</dbReference>
<dbReference type="EMBL" id="CP029494">
    <property type="protein sequence ID" value="AWN24240.1"/>
    <property type="molecule type" value="Genomic_DNA"/>
</dbReference>
<dbReference type="InterPro" id="IPR013656">
    <property type="entry name" value="PAS_4"/>
</dbReference>
<protein>
    <recommendedName>
        <fullName evidence="6">GGDEF domain-containing protein</fullName>
    </recommendedName>
</protein>
<dbReference type="InterPro" id="IPR043128">
    <property type="entry name" value="Rev_trsase/Diguanyl_cyclase"/>
</dbReference>
<evidence type="ECO:0000259" key="3">
    <source>
        <dbReference type="PROSITE" id="PS50887"/>
    </source>
</evidence>
<dbReference type="NCBIfam" id="TIGR00254">
    <property type="entry name" value="GGDEF"/>
    <property type="match status" value="1"/>
</dbReference>
<accession>A0A2Z3JM44</accession>
<dbReference type="InterPro" id="IPR000014">
    <property type="entry name" value="PAS"/>
</dbReference>
<evidence type="ECO:0000259" key="1">
    <source>
        <dbReference type="PROSITE" id="PS50112"/>
    </source>
</evidence>
<dbReference type="RefSeq" id="WP_109827965.1">
    <property type="nucleotide sequence ID" value="NZ_CP029494.1"/>
</dbReference>
<dbReference type="Proteomes" id="UP000245368">
    <property type="component" value="Chromosome"/>
</dbReference>
<dbReference type="InterPro" id="IPR052155">
    <property type="entry name" value="Biofilm_reg_signaling"/>
</dbReference>
<name>A0A2Z3JM44_9DEIO</name>
<dbReference type="InterPro" id="IPR035965">
    <property type="entry name" value="PAS-like_dom_sf"/>
</dbReference>
<dbReference type="InterPro" id="IPR029787">
    <property type="entry name" value="Nucleotide_cyclase"/>
</dbReference>
<feature type="domain" description="GGDEF" evidence="3">
    <location>
        <begin position="389"/>
        <end position="522"/>
    </location>
</feature>
<dbReference type="NCBIfam" id="TIGR00229">
    <property type="entry name" value="sensory_box"/>
    <property type="match status" value="1"/>
</dbReference>
<dbReference type="SMART" id="SM00052">
    <property type="entry name" value="EAL"/>
    <property type="match status" value="1"/>
</dbReference>
<dbReference type="InterPro" id="IPR001633">
    <property type="entry name" value="EAL_dom"/>
</dbReference>
<dbReference type="KEGG" id="dez:DKM44_14210"/>
<feature type="domain" description="PAS" evidence="1">
    <location>
        <begin position="216"/>
        <end position="259"/>
    </location>
</feature>
<evidence type="ECO:0000259" key="2">
    <source>
        <dbReference type="PROSITE" id="PS50883"/>
    </source>
</evidence>
<feature type="domain" description="EAL" evidence="2">
    <location>
        <begin position="531"/>
        <end position="779"/>
    </location>
</feature>
<dbReference type="Pfam" id="PF08448">
    <property type="entry name" value="PAS_4"/>
    <property type="match status" value="1"/>
</dbReference>
<dbReference type="CDD" id="cd01949">
    <property type="entry name" value="GGDEF"/>
    <property type="match status" value="1"/>
</dbReference>
<dbReference type="PROSITE" id="PS50887">
    <property type="entry name" value="GGDEF"/>
    <property type="match status" value="1"/>
</dbReference>
<dbReference type="InterPro" id="IPR035919">
    <property type="entry name" value="EAL_sf"/>
</dbReference>
<dbReference type="Pfam" id="PF00563">
    <property type="entry name" value="EAL"/>
    <property type="match status" value="1"/>
</dbReference>
<dbReference type="CDD" id="cd01948">
    <property type="entry name" value="EAL"/>
    <property type="match status" value="1"/>
</dbReference>
<dbReference type="PANTHER" id="PTHR44757:SF2">
    <property type="entry name" value="BIOFILM ARCHITECTURE MAINTENANCE PROTEIN MBAA"/>
    <property type="match status" value="1"/>
</dbReference>
<dbReference type="AlphaFoldDB" id="A0A2Z3JM44"/>
<dbReference type="Gene3D" id="3.30.450.20">
    <property type="entry name" value="PAS domain"/>
    <property type="match status" value="2"/>
</dbReference>
<dbReference type="SUPFAM" id="SSF141868">
    <property type="entry name" value="EAL domain-like"/>
    <property type="match status" value="1"/>
</dbReference>
<organism evidence="4 5">
    <name type="scientific">Deinococcus irradiatisoli</name>
    <dbReference type="NCBI Taxonomy" id="2202254"/>
    <lineage>
        <taxon>Bacteria</taxon>
        <taxon>Thermotogati</taxon>
        <taxon>Deinococcota</taxon>
        <taxon>Deinococci</taxon>
        <taxon>Deinococcales</taxon>
        <taxon>Deinococcaceae</taxon>
        <taxon>Deinococcus</taxon>
    </lineage>
</organism>
<dbReference type="OrthoDB" id="9805474at2"/>
<reference evidence="4 5" key="1">
    <citation type="submission" date="2018-05" db="EMBL/GenBank/DDBJ databases">
        <title>Complete Genome Sequence of Deinococcus sp. strain 17bor-2.</title>
        <authorList>
            <person name="Srinivasan S."/>
        </authorList>
    </citation>
    <scope>NUCLEOTIDE SEQUENCE [LARGE SCALE GENOMIC DNA]</scope>
    <source>
        <strain evidence="4 5">17bor-2</strain>
    </source>
</reference>
<evidence type="ECO:0008006" key="6">
    <source>
        <dbReference type="Google" id="ProtNLM"/>
    </source>
</evidence>
<dbReference type="CDD" id="cd00130">
    <property type="entry name" value="PAS"/>
    <property type="match status" value="1"/>
</dbReference>
<evidence type="ECO:0000313" key="5">
    <source>
        <dbReference type="Proteomes" id="UP000245368"/>
    </source>
</evidence>
<dbReference type="InterPro" id="IPR000160">
    <property type="entry name" value="GGDEF_dom"/>
</dbReference>
<dbReference type="SMART" id="SM00267">
    <property type="entry name" value="GGDEF"/>
    <property type="match status" value="1"/>
</dbReference>
<dbReference type="SUPFAM" id="SSF55785">
    <property type="entry name" value="PYP-like sensor domain (PAS domain)"/>
    <property type="match status" value="2"/>
</dbReference>
<proteinExistence type="predicted"/>
<dbReference type="PANTHER" id="PTHR44757">
    <property type="entry name" value="DIGUANYLATE CYCLASE DGCP"/>
    <property type="match status" value="1"/>
</dbReference>